<name>A0A923SPJ9_9BACT</name>
<dbReference type="RefSeq" id="WP_187068236.1">
    <property type="nucleotide sequence ID" value="NZ_JACRVF010000004.1"/>
</dbReference>
<evidence type="ECO:0000313" key="4">
    <source>
        <dbReference type="Proteomes" id="UP000603640"/>
    </source>
</evidence>
<dbReference type="Pfam" id="PF14771">
    <property type="entry name" value="DUF4476"/>
    <property type="match status" value="1"/>
</dbReference>
<reference evidence="3" key="1">
    <citation type="submission" date="2020-08" db="EMBL/GenBank/DDBJ databases">
        <title>Pontibacter sp. SD6 16S ribosomal RNA gene Genome sequencing and assembly.</title>
        <authorList>
            <person name="Kang M."/>
        </authorList>
    </citation>
    <scope>NUCLEOTIDE SEQUENCE</scope>
    <source>
        <strain evidence="3">SD6</strain>
    </source>
</reference>
<dbReference type="AlphaFoldDB" id="A0A923SPJ9"/>
<feature type="domain" description="DUF4476" evidence="2">
    <location>
        <begin position="151"/>
        <end position="239"/>
    </location>
</feature>
<feature type="signal peptide" evidence="1">
    <location>
        <begin position="1"/>
        <end position="19"/>
    </location>
</feature>
<dbReference type="EMBL" id="JACRVF010000004">
    <property type="protein sequence ID" value="MBC5994225.1"/>
    <property type="molecule type" value="Genomic_DNA"/>
</dbReference>
<sequence length="243" mass="28437">MKKLLLPFLFVLLALPVFAQTAVLTFTAERGEVFHIQLDDRTVNHTASNFVRIAPLRPGRHYVEVKIRTRQGVYQMGQRIVVPAGVEANYGVRTVGRSGKAYLRLISEVPLAPPIVRPLPRYPDRYDDYDRYDPVPPSYDDRYRGDCRNLMTGHEVDRLIQTMRSRDFESTKLSIARDAVRSGSILAEDLKRVLQQFDYETTRVEFAKYAYDYLCDKEHFYYIYDLFRFDSSVQELEQYTGRR</sequence>
<protein>
    <submittedName>
        <fullName evidence="3">DUF4476 domain-containing protein</fullName>
    </submittedName>
</protein>
<comment type="caution">
    <text evidence="3">The sequence shown here is derived from an EMBL/GenBank/DDBJ whole genome shotgun (WGS) entry which is preliminary data.</text>
</comment>
<feature type="chain" id="PRO_5037333541" evidence="1">
    <location>
        <begin position="20"/>
        <end position="243"/>
    </location>
</feature>
<gene>
    <name evidence="3" type="ORF">H8S84_15360</name>
</gene>
<proteinExistence type="predicted"/>
<dbReference type="Proteomes" id="UP000603640">
    <property type="component" value="Unassembled WGS sequence"/>
</dbReference>
<evidence type="ECO:0000256" key="1">
    <source>
        <dbReference type="SAM" id="SignalP"/>
    </source>
</evidence>
<dbReference type="InterPro" id="IPR028011">
    <property type="entry name" value="DUF4476"/>
</dbReference>
<evidence type="ECO:0000313" key="3">
    <source>
        <dbReference type="EMBL" id="MBC5994225.1"/>
    </source>
</evidence>
<organism evidence="3 4">
    <name type="scientific">Pontibacter cellulosilyticus</name>
    <dbReference type="NCBI Taxonomy" id="1720253"/>
    <lineage>
        <taxon>Bacteria</taxon>
        <taxon>Pseudomonadati</taxon>
        <taxon>Bacteroidota</taxon>
        <taxon>Cytophagia</taxon>
        <taxon>Cytophagales</taxon>
        <taxon>Hymenobacteraceae</taxon>
        <taxon>Pontibacter</taxon>
    </lineage>
</organism>
<accession>A0A923SPJ9</accession>
<keyword evidence="1" id="KW-0732">Signal</keyword>
<evidence type="ECO:0000259" key="2">
    <source>
        <dbReference type="Pfam" id="PF14771"/>
    </source>
</evidence>
<keyword evidence="4" id="KW-1185">Reference proteome</keyword>